<evidence type="ECO:0000256" key="1">
    <source>
        <dbReference type="ARBA" id="ARBA00000900"/>
    </source>
</evidence>
<keyword evidence="11" id="KW-0862">Zinc</keyword>
<comment type="subcellular location">
    <subcellularLocation>
        <location evidence="2">Membrane</location>
        <topology evidence="2">Single-pass membrane protein</topology>
    </subcellularLocation>
</comment>
<evidence type="ECO:0000256" key="17">
    <source>
        <dbReference type="SAM" id="Phobius"/>
    </source>
</evidence>
<evidence type="ECO:0000256" key="11">
    <source>
        <dbReference type="ARBA" id="ARBA00022833"/>
    </source>
</evidence>
<dbReference type="SMART" id="SM00184">
    <property type="entry name" value="RING"/>
    <property type="match status" value="1"/>
</dbReference>
<gene>
    <name evidence="20" type="ORF">RHSIM_Rhsim05G0042500</name>
</gene>
<evidence type="ECO:0000313" key="21">
    <source>
        <dbReference type="Proteomes" id="UP000626092"/>
    </source>
</evidence>
<dbReference type="FunFam" id="3.30.40.10:FF:000285">
    <property type="entry name" value="RING-H2 finger protein ATL43"/>
    <property type="match status" value="1"/>
</dbReference>
<evidence type="ECO:0000256" key="14">
    <source>
        <dbReference type="ARBA" id="ARBA00024209"/>
    </source>
</evidence>
<keyword evidence="9 15" id="KW-0863">Zinc-finger</keyword>
<evidence type="ECO:0000256" key="10">
    <source>
        <dbReference type="ARBA" id="ARBA00022786"/>
    </source>
</evidence>
<proteinExistence type="inferred from homology"/>
<evidence type="ECO:0000256" key="15">
    <source>
        <dbReference type="PROSITE-ProRule" id="PRU00175"/>
    </source>
</evidence>
<evidence type="ECO:0000256" key="3">
    <source>
        <dbReference type="ARBA" id="ARBA00004906"/>
    </source>
</evidence>
<protein>
    <recommendedName>
        <fullName evidence="4">RING-type E3 ubiquitin transferase</fullName>
        <ecNumber evidence="4">2.3.2.27</ecNumber>
    </recommendedName>
</protein>
<feature type="chain" id="PRO_5032319598" description="RING-type E3 ubiquitin transferase" evidence="18">
    <location>
        <begin position="30"/>
        <end position="429"/>
    </location>
</feature>
<dbReference type="OrthoDB" id="8062037at2759"/>
<name>A0A834H2P3_RHOSS</name>
<dbReference type="InterPro" id="IPR013083">
    <property type="entry name" value="Znf_RING/FYVE/PHD"/>
</dbReference>
<evidence type="ECO:0000256" key="9">
    <source>
        <dbReference type="ARBA" id="ARBA00022771"/>
    </source>
</evidence>
<feature type="compositionally biased region" description="Low complexity" evidence="16">
    <location>
        <begin position="339"/>
        <end position="354"/>
    </location>
</feature>
<dbReference type="GO" id="GO:0008270">
    <property type="term" value="F:zinc ion binding"/>
    <property type="evidence" value="ECO:0007669"/>
    <property type="project" value="UniProtKB-KW"/>
</dbReference>
<evidence type="ECO:0000256" key="2">
    <source>
        <dbReference type="ARBA" id="ARBA00004167"/>
    </source>
</evidence>
<dbReference type="CDD" id="cd16461">
    <property type="entry name" value="RING-H2_EL5-like"/>
    <property type="match status" value="1"/>
</dbReference>
<keyword evidence="7" id="KW-0479">Metal-binding</keyword>
<dbReference type="SUPFAM" id="SSF57850">
    <property type="entry name" value="RING/U-box"/>
    <property type="match status" value="1"/>
</dbReference>
<keyword evidence="13 17" id="KW-0472">Membrane</keyword>
<evidence type="ECO:0000256" key="4">
    <source>
        <dbReference type="ARBA" id="ARBA00012483"/>
    </source>
</evidence>
<comment type="pathway">
    <text evidence="3">Protein modification; protein ubiquitination.</text>
</comment>
<keyword evidence="21" id="KW-1185">Reference proteome</keyword>
<sequence length="429" mass="48346">MFSKPQIFPMNQLVFLLLLLLSVLCFVQAQSAPGQSSNFQPSLAVVIGIMALMFSLTFILIVYAKFCHGPANAHNDREAFQSPQIPNGFVRQNSLYRGIDKTVIESIPFFRFSSLKGSRSGLECVVCLSKFEDVEILRLLPKCKHAFHIGCIDEWLEKHSSCPLCRVKISADDLATITYTDSMRLLSSQAEVVNQVIDDPGVQLFVQREDSSRSWSSRFRNSLRRSGSGVMKQEELPIQENDGAVGKEDSSMHKFNHKIIVSDVVLKKRWSYLSSSDLAKLNSEMLGDVSRKRFSCLDTNVQENSTAWATEEGGIRSEIKEETGRKTGFEPEVGRLSRNNSFPSSSAAKSSNPSRVLNTNDRRSMSEITVFSRVKRNGSARESPVARNGGKEERLKRLWVPIAERTVRWYADRDKKSQQSNNMRESLNV</sequence>
<evidence type="ECO:0000256" key="16">
    <source>
        <dbReference type="SAM" id="MobiDB-lite"/>
    </source>
</evidence>
<keyword evidence="5" id="KW-0808">Transferase</keyword>
<feature type="domain" description="RING-type" evidence="19">
    <location>
        <begin position="124"/>
        <end position="166"/>
    </location>
</feature>
<dbReference type="GO" id="GO:0061630">
    <property type="term" value="F:ubiquitin protein ligase activity"/>
    <property type="evidence" value="ECO:0007669"/>
    <property type="project" value="UniProtKB-EC"/>
</dbReference>
<evidence type="ECO:0000256" key="6">
    <source>
        <dbReference type="ARBA" id="ARBA00022692"/>
    </source>
</evidence>
<evidence type="ECO:0000256" key="18">
    <source>
        <dbReference type="SAM" id="SignalP"/>
    </source>
</evidence>
<dbReference type="PANTHER" id="PTHR46539:SF1">
    <property type="entry name" value="E3 UBIQUITIN-PROTEIN LIGASE ATL42"/>
    <property type="match status" value="1"/>
</dbReference>
<dbReference type="EMBL" id="WJXA01000005">
    <property type="protein sequence ID" value="KAF7143676.1"/>
    <property type="molecule type" value="Genomic_DNA"/>
</dbReference>
<evidence type="ECO:0000259" key="19">
    <source>
        <dbReference type="PROSITE" id="PS50089"/>
    </source>
</evidence>
<dbReference type="Proteomes" id="UP000626092">
    <property type="component" value="Unassembled WGS sequence"/>
</dbReference>
<dbReference type="AlphaFoldDB" id="A0A834H2P3"/>
<keyword evidence="6 17" id="KW-0812">Transmembrane</keyword>
<evidence type="ECO:0000256" key="8">
    <source>
        <dbReference type="ARBA" id="ARBA00022729"/>
    </source>
</evidence>
<organism evidence="20 21">
    <name type="scientific">Rhododendron simsii</name>
    <name type="common">Sims's rhododendron</name>
    <dbReference type="NCBI Taxonomy" id="118357"/>
    <lineage>
        <taxon>Eukaryota</taxon>
        <taxon>Viridiplantae</taxon>
        <taxon>Streptophyta</taxon>
        <taxon>Embryophyta</taxon>
        <taxon>Tracheophyta</taxon>
        <taxon>Spermatophyta</taxon>
        <taxon>Magnoliopsida</taxon>
        <taxon>eudicotyledons</taxon>
        <taxon>Gunneridae</taxon>
        <taxon>Pentapetalae</taxon>
        <taxon>asterids</taxon>
        <taxon>Ericales</taxon>
        <taxon>Ericaceae</taxon>
        <taxon>Ericoideae</taxon>
        <taxon>Rhodoreae</taxon>
        <taxon>Rhododendron</taxon>
    </lineage>
</organism>
<feature type="signal peptide" evidence="18">
    <location>
        <begin position="1"/>
        <end position="29"/>
    </location>
</feature>
<reference evidence="20" key="1">
    <citation type="submission" date="2019-11" db="EMBL/GenBank/DDBJ databases">
        <authorList>
            <person name="Liu Y."/>
            <person name="Hou J."/>
            <person name="Li T.-Q."/>
            <person name="Guan C.-H."/>
            <person name="Wu X."/>
            <person name="Wu H.-Z."/>
            <person name="Ling F."/>
            <person name="Zhang R."/>
            <person name="Shi X.-G."/>
            <person name="Ren J.-P."/>
            <person name="Chen E.-F."/>
            <person name="Sun J.-M."/>
        </authorList>
    </citation>
    <scope>NUCLEOTIDE SEQUENCE</scope>
    <source>
        <strain evidence="20">Adult_tree_wgs_1</strain>
        <tissue evidence="20">Leaves</tissue>
    </source>
</reference>
<dbReference type="InterPro" id="IPR001841">
    <property type="entry name" value="Znf_RING"/>
</dbReference>
<feature type="transmembrane region" description="Helical" evidence="17">
    <location>
        <begin position="39"/>
        <end position="64"/>
    </location>
</feature>
<dbReference type="Gene3D" id="3.30.40.10">
    <property type="entry name" value="Zinc/RING finger domain, C3HC4 (zinc finger)"/>
    <property type="match status" value="1"/>
</dbReference>
<accession>A0A834H2P3</accession>
<dbReference type="GO" id="GO:0016020">
    <property type="term" value="C:membrane"/>
    <property type="evidence" value="ECO:0007669"/>
    <property type="project" value="UniProtKB-SubCell"/>
</dbReference>
<feature type="compositionally biased region" description="Basic and acidic residues" evidence="16">
    <location>
        <begin position="325"/>
        <end position="335"/>
    </location>
</feature>
<dbReference type="PANTHER" id="PTHR46539">
    <property type="entry name" value="E3 UBIQUITIN-PROTEIN LIGASE ATL42"/>
    <property type="match status" value="1"/>
</dbReference>
<keyword evidence="12 17" id="KW-1133">Transmembrane helix</keyword>
<evidence type="ECO:0000256" key="12">
    <source>
        <dbReference type="ARBA" id="ARBA00022989"/>
    </source>
</evidence>
<keyword evidence="10" id="KW-0833">Ubl conjugation pathway</keyword>
<dbReference type="Pfam" id="PF13639">
    <property type="entry name" value="zf-RING_2"/>
    <property type="match status" value="1"/>
</dbReference>
<dbReference type="PROSITE" id="PS50089">
    <property type="entry name" value="ZF_RING_2"/>
    <property type="match status" value="1"/>
</dbReference>
<keyword evidence="8 18" id="KW-0732">Signal</keyword>
<comment type="caution">
    <text evidence="20">The sequence shown here is derived from an EMBL/GenBank/DDBJ whole genome shotgun (WGS) entry which is preliminary data.</text>
</comment>
<evidence type="ECO:0000256" key="13">
    <source>
        <dbReference type="ARBA" id="ARBA00023136"/>
    </source>
</evidence>
<comment type="catalytic activity">
    <reaction evidence="1">
        <text>S-ubiquitinyl-[E2 ubiquitin-conjugating enzyme]-L-cysteine + [acceptor protein]-L-lysine = [E2 ubiquitin-conjugating enzyme]-L-cysteine + N(6)-ubiquitinyl-[acceptor protein]-L-lysine.</text>
        <dbReference type="EC" id="2.3.2.27"/>
    </reaction>
</comment>
<evidence type="ECO:0000313" key="20">
    <source>
        <dbReference type="EMBL" id="KAF7143676.1"/>
    </source>
</evidence>
<feature type="region of interest" description="Disordered" evidence="16">
    <location>
        <begin position="325"/>
        <end position="363"/>
    </location>
</feature>
<evidence type="ECO:0000256" key="7">
    <source>
        <dbReference type="ARBA" id="ARBA00022723"/>
    </source>
</evidence>
<dbReference type="EC" id="2.3.2.27" evidence="4"/>
<comment type="similarity">
    <text evidence="14">Belongs to the RING-type zinc finger family. ATL subfamily.</text>
</comment>
<evidence type="ECO:0000256" key="5">
    <source>
        <dbReference type="ARBA" id="ARBA00022679"/>
    </source>
</evidence>